<name>W1PEW7_AMBTC</name>
<protein>
    <submittedName>
        <fullName evidence="1">Uncharacterized protein</fullName>
    </submittedName>
</protein>
<evidence type="ECO:0000313" key="2">
    <source>
        <dbReference type="Proteomes" id="UP000017836"/>
    </source>
</evidence>
<dbReference type="HOGENOM" id="CLU_2834517_0_0_1"/>
<evidence type="ECO:0000313" key="1">
    <source>
        <dbReference type="EMBL" id="ERN05615.1"/>
    </source>
</evidence>
<reference evidence="2" key="1">
    <citation type="journal article" date="2013" name="Science">
        <title>The Amborella genome and the evolution of flowering plants.</title>
        <authorList>
            <consortium name="Amborella Genome Project"/>
        </authorList>
    </citation>
    <scope>NUCLEOTIDE SEQUENCE [LARGE SCALE GENOMIC DNA]</scope>
</reference>
<sequence>MFQLEVTATSSRFFMLTETKMLSQFRNHGSIVQFRIGSPRIASESMKIVMALHYFARQRQRSPNAM</sequence>
<gene>
    <name evidence="1" type="ORF">AMTR_s00006p00051690</name>
</gene>
<dbReference type="AlphaFoldDB" id="W1PEW7"/>
<proteinExistence type="predicted"/>
<organism evidence="1 2">
    <name type="scientific">Amborella trichopoda</name>
    <dbReference type="NCBI Taxonomy" id="13333"/>
    <lineage>
        <taxon>Eukaryota</taxon>
        <taxon>Viridiplantae</taxon>
        <taxon>Streptophyta</taxon>
        <taxon>Embryophyta</taxon>
        <taxon>Tracheophyta</taxon>
        <taxon>Spermatophyta</taxon>
        <taxon>Magnoliopsida</taxon>
        <taxon>Amborellales</taxon>
        <taxon>Amborellaceae</taxon>
        <taxon>Amborella</taxon>
    </lineage>
</organism>
<dbReference type="Gramene" id="ERN05615">
    <property type="protein sequence ID" value="ERN05615"/>
    <property type="gene ID" value="AMTR_s00006p00051690"/>
</dbReference>
<dbReference type="Proteomes" id="UP000017836">
    <property type="component" value="Unassembled WGS sequence"/>
</dbReference>
<dbReference type="EMBL" id="KI393980">
    <property type="protein sequence ID" value="ERN05615.1"/>
    <property type="molecule type" value="Genomic_DNA"/>
</dbReference>
<accession>W1PEW7</accession>
<keyword evidence="2" id="KW-1185">Reference proteome</keyword>